<evidence type="ECO:0000256" key="6">
    <source>
        <dbReference type="ARBA" id="ARBA00023004"/>
    </source>
</evidence>
<dbReference type="PANTHER" id="PTHR10138:SF0">
    <property type="entry name" value="TRYPTOPHAN 2,3-DIOXYGENASE"/>
    <property type="match status" value="1"/>
</dbReference>
<evidence type="ECO:0000256" key="5">
    <source>
        <dbReference type="ARBA" id="ARBA00023002"/>
    </source>
</evidence>
<dbReference type="Proteomes" id="UP000660680">
    <property type="component" value="Unassembled WGS sequence"/>
</dbReference>
<keyword evidence="5 9" id="KW-0560">Oxidoreductase</keyword>
<dbReference type="InterPro" id="IPR037217">
    <property type="entry name" value="Trp/Indoleamine_2_3_dOase-like"/>
</dbReference>
<dbReference type="GO" id="GO:0004833">
    <property type="term" value="F:L-tryptophan 2,3-dioxygenase activity"/>
    <property type="evidence" value="ECO:0007669"/>
    <property type="project" value="UniProtKB-UniRule"/>
</dbReference>
<comment type="catalytic activity">
    <reaction evidence="8 9">
        <text>L-tryptophan + O2 = N-formyl-L-kynurenine</text>
        <dbReference type="Rhea" id="RHEA:24536"/>
        <dbReference type="ChEBI" id="CHEBI:15379"/>
        <dbReference type="ChEBI" id="CHEBI:57912"/>
        <dbReference type="ChEBI" id="CHEBI:58629"/>
        <dbReference type="EC" id="1.13.11.11"/>
    </reaction>
</comment>
<dbReference type="Pfam" id="PF03301">
    <property type="entry name" value="Trp_dioxygenase"/>
    <property type="match status" value="2"/>
</dbReference>
<evidence type="ECO:0000256" key="1">
    <source>
        <dbReference type="ARBA" id="ARBA00011881"/>
    </source>
</evidence>
<evidence type="ECO:0000256" key="8">
    <source>
        <dbReference type="ARBA" id="ARBA00050412"/>
    </source>
</evidence>
<dbReference type="SUPFAM" id="SSF140959">
    <property type="entry name" value="Indolic compounds 2,3-dioxygenase-like"/>
    <property type="match status" value="1"/>
</dbReference>
<dbReference type="RefSeq" id="WP_189214242.1">
    <property type="nucleotide sequence ID" value="NZ_BMRB01000011.1"/>
</dbReference>
<protein>
    <recommendedName>
        <fullName evidence="9">Tryptophan 2,3-dioxygenase</fullName>
        <shortName evidence="9">TDO</shortName>
        <ecNumber evidence="9">1.13.11.11</ecNumber>
    </recommendedName>
    <alternativeName>
        <fullName evidence="9">Tryptamin 2,3-dioxygenase</fullName>
    </alternativeName>
    <alternativeName>
        <fullName evidence="9">Tryptophan oxygenase</fullName>
        <shortName evidence="9">TO</shortName>
        <shortName evidence="9">TRPO</shortName>
    </alternativeName>
    <alternativeName>
        <fullName evidence="9">Tryptophan pyrrolase</fullName>
    </alternativeName>
    <alternativeName>
        <fullName evidence="9">Tryptophanase</fullName>
    </alternativeName>
</protein>
<keyword evidence="4 9" id="KW-0223">Dioxygenase</keyword>
<evidence type="ECO:0000256" key="7">
    <source>
        <dbReference type="ARBA" id="ARBA00023079"/>
    </source>
</evidence>
<dbReference type="AlphaFoldDB" id="A0A918LK73"/>
<reference evidence="10" key="1">
    <citation type="journal article" date="2014" name="Int. J. Syst. Evol. Microbiol.">
        <title>Complete genome sequence of Corynebacterium casei LMG S-19264T (=DSM 44701T), isolated from a smear-ripened cheese.</title>
        <authorList>
            <consortium name="US DOE Joint Genome Institute (JGI-PGF)"/>
            <person name="Walter F."/>
            <person name="Albersmeier A."/>
            <person name="Kalinowski J."/>
            <person name="Ruckert C."/>
        </authorList>
    </citation>
    <scope>NUCLEOTIDE SEQUENCE</scope>
    <source>
        <strain evidence="10">JCM 3276</strain>
    </source>
</reference>
<evidence type="ECO:0000313" key="11">
    <source>
        <dbReference type="Proteomes" id="UP000660680"/>
    </source>
</evidence>
<dbReference type="GO" id="GO:0019441">
    <property type="term" value="P:L-tryptophan catabolic process to kynurenine"/>
    <property type="evidence" value="ECO:0007669"/>
    <property type="project" value="UniProtKB-UniRule"/>
</dbReference>
<evidence type="ECO:0000256" key="3">
    <source>
        <dbReference type="ARBA" id="ARBA00022723"/>
    </source>
</evidence>
<reference evidence="10" key="2">
    <citation type="submission" date="2020-09" db="EMBL/GenBank/DDBJ databases">
        <authorList>
            <person name="Sun Q."/>
            <person name="Ohkuma M."/>
        </authorList>
    </citation>
    <scope>NUCLEOTIDE SEQUENCE</scope>
    <source>
        <strain evidence="10">JCM 3276</strain>
    </source>
</reference>
<comment type="cofactor">
    <cofactor evidence="9">
        <name>heme</name>
        <dbReference type="ChEBI" id="CHEBI:30413"/>
    </cofactor>
    <text evidence="9">Binds 1 heme group per subunit.</text>
</comment>
<gene>
    <name evidence="9 10" type="primary">kynA</name>
    <name evidence="10" type="ORF">GCM10010171_62760</name>
</gene>
<keyword evidence="6 9" id="KW-0408">Iron</keyword>
<dbReference type="InterPro" id="IPR004981">
    <property type="entry name" value="Trp_2_3_dOase"/>
</dbReference>
<evidence type="ECO:0000256" key="9">
    <source>
        <dbReference type="HAMAP-Rule" id="MF_01972"/>
    </source>
</evidence>
<dbReference type="Gene3D" id="1.20.58.480">
    <property type="match status" value="1"/>
</dbReference>
<name>A0A918LK73_9PSEU</name>
<comment type="similarity">
    <text evidence="9">Belongs to the tryptophan 2,3-dioxygenase family.</text>
</comment>
<feature type="binding site" description="axial binding residue" evidence="9">
    <location>
        <position position="231"/>
    </location>
    <ligand>
        <name>heme</name>
        <dbReference type="ChEBI" id="CHEBI:30413"/>
    </ligand>
    <ligandPart>
        <name>Fe</name>
        <dbReference type="ChEBI" id="CHEBI:18248"/>
    </ligandPart>
</feature>
<comment type="function">
    <text evidence="9">Heme-dependent dioxygenase that catalyzes the oxidative cleavage of the L-tryptophan (L-Trp) pyrrole ring and converts L-tryptophan to N-formyl-L-kynurenine. Catalyzes the oxidative cleavage of the indole moiety.</text>
</comment>
<dbReference type="EMBL" id="BMRB01000011">
    <property type="protein sequence ID" value="GGS59271.1"/>
    <property type="molecule type" value="Genomic_DNA"/>
</dbReference>
<comment type="pathway">
    <text evidence="9">Amino-acid degradation; L-tryptophan degradation via kynurenine pathway; L-kynurenine from L-tryptophan: step 1/2.</text>
</comment>
<evidence type="ECO:0000256" key="4">
    <source>
        <dbReference type="ARBA" id="ARBA00022964"/>
    </source>
</evidence>
<dbReference type="EC" id="1.13.11.11" evidence="9"/>
<dbReference type="GO" id="GO:0019442">
    <property type="term" value="P:L-tryptophan catabolic process to acetyl-CoA"/>
    <property type="evidence" value="ECO:0007669"/>
    <property type="project" value="TreeGrafter"/>
</dbReference>
<comment type="caution">
    <text evidence="10">The sequence shown here is derived from an EMBL/GenBank/DDBJ whole genome shotgun (WGS) entry which is preliminary data.</text>
</comment>
<dbReference type="PANTHER" id="PTHR10138">
    <property type="entry name" value="TRYPTOPHAN 2,3-DIOXYGENASE"/>
    <property type="match status" value="1"/>
</dbReference>
<keyword evidence="2 9" id="KW-0349">Heme</keyword>
<dbReference type="GO" id="GO:0020037">
    <property type="term" value="F:heme binding"/>
    <property type="evidence" value="ECO:0007669"/>
    <property type="project" value="UniProtKB-UniRule"/>
</dbReference>
<keyword evidence="11" id="KW-1185">Reference proteome</keyword>
<proteinExistence type="inferred from homology"/>
<keyword evidence="7 9" id="KW-0823">Tryptophan catabolism</keyword>
<sequence>MTDQPATDQAATDRSAALTYTSYLALDEVLGAQRPRSDEHDEPLFIVVHQVYELWFKQILHELAHLQERLAAGDTAHAVRTLRRVLTILKVVVAQIDVLETMTPRQFTSFRARLDSSSGFQSAQFRELEAVLGRRDRRAFAHYPDGGAQRASIEAAMSRPSLMDSFVAYLVKHGYTVPDAVVSRDVREPWAECPEFQQVLLQVYTDDAGPSTVAEHLVDLDEGMQEWRYRHVKMVERTIGDKMGSGGSAGAKYLRGTLFQPVFPDLWAVRSVL</sequence>
<feature type="binding site" evidence="9">
    <location>
        <begin position="45"/>
        <end position="49"/>
    </location>
    <ligand>
        <name>substrate</name>
    </ligand>
</feature>
<comment type="subunit">
    <text evidence="1 9">Homotetramer.</text>
</comment>
<dbReference type="FunFam" id="1.20.58.480:FF:000001">
    <property type="entry name" value="Tryptophan 2,3-dioxygenase"/>
    <property type="match status" value="1"/>
</dbReference>
<evidence type="ECO:0000313" key="10">
    <source>
        <dbReference type="EMBL" id="GGS59271.1"/>
    </source>
</evidence>
<evidence type="ECO:0000256" key="2">
    <source>
        <dbReference type="ARBA" id="ARBA00022617"/>
    </source>
</evidence>
<dbReference type="HAMAP" id="MF_01972">
    <property type="entry name" value="T23O"/>
    <property type="match status" value="1"/>
</dbReference>
<comment type="caution">
    <text evidence="9">Lacks conserved residue(s) required for the propagation of feature annotation.</text>
</comment>
<feature type="binding site" evidence="9">
    <location>
        <position position="111"/>
    </location>
    <ligand>
        <name>substrate</name>
    </ligand>
</feature>
<organism evidence="10 11">
    <name type="scientific">Actinokineospora fastidiosa</name>
    <dbReference type="NCBI Taxonomy" id="1816"/>
    <lineage>
        <taxon>Bacteria</taxon>
        <taxon>Bacillati</taxon>
        <taxon>Actinomycetota</taxon>
        <taxon>Actinomycetes</taxon>
        <taxon>Pseudonocardiales</taxon>
        <taxon>Pseudonocardiaceae</taxon>
        <taxon>Actinokineospora</taxon>
    </lineage>
</organism>
<accession>A0A918LK73</accession>
<keyword evidence="3 9" id="KW-0479">Metal-binding</keyword>
<dbReference type="GO" id="GO:0046872">
    <property type="term" value="F:metal ion binding"/>
    <property type="evidence" value="ECO:0007669"/>
    <property type="project" value="UniProtKB-KW"/>
</dbReference>